<dbReference type="GO" id="GO:0044780">
    <property type="term" value="P:bacterial-type flagellum assembly"/>
    <property type="evidence" value="ECO:0007669"/>
    <property type="project" value="InterPro"/>
</dbReference>
<dbReference type="RefSeq" id="WP_191772375.1">
    <property type="nucleotide sequence ID" value="NZ_JACYFU010000001.1"/>
</dbReference>
<evidence type="ECO:0000256" key="2">
    <source>
        <dbReference type="ARBA" id="ARBA00004613"/>
    </source>
</evidence>
<evidence type="ECO:0000259" key="7">
    <source>
        <dbReference type="Pfam" id="PF06429"/>
    </source>
</evidence>
<evidence type="ECO:0000256" key="4">
    <source>
        <dbReference type="ARBA" id="ARBA00016244"/>
    </source>
</evidence>
<keyword evidence="6" id="KW-0975">Bacterial flagellum</keyword>
<dbReference type="EMBL" id="JACYFU010000001">
    <property type="protein sequence ID" value="MBD8064270.1"/>
    <property type="molecule type" value="Genomic_DNA"/>
</dbReference>
<dbReference type="PANTHER" id="PTHR30033:SF1">
    <property type="entry name" value="FLAGELLAR HOOK-ASSOCIATED PROTEIN 1"/>
    <property type="match status" value="1"/>
</dbReference>
<dbReference type="Pfam" id="PF22638">
    <property type="entry name" value="FlgK_D1"/>
    <property type="match status" value="1"/>
</dbReference>
<evidence type="ECO:0000256" key="6">
    <source>
        <dbReference type="ARBA" id="ARBA00023143"/>
    </source>
</evidence>
<accession>A0A927FQ98</accession>
<dbReference type="GO" id="GO:0009424">
    <property type="term" value="C:bacterial-type flagellum hook"/>
    <property type="evidence" value="ECO:0007669"/>
    <property type="project" value="InterPro"/>
</dbReference>
<dbReference type="NCBIfam" id="TIGR02492">
    <property type="entry name" value="flgK_ends"/>
    <property type="match status" value="1"/>
</dbReference>
<dbReference type="GO" id="GO:0005198">
    <property type="term" value="F:structural molecule activity"/>
    <property type="evidence" value="ECO:0007669"/>
    <property type="project" value="InterPro"/>
</dbReference>
<reference evidence="9" key="1">
    <citation type="submission" date="2020-09" db="EMBL/GenBank/DDBJ databases">
        <title>Genome seq and assembly of Devosia sp.</title>
        <authorList>
            <person name="Chhetri G."/>
        </authorList>
    </citation>
    <scope>NUCLEOTIDE SEQUENCE</scope>
    <source>
        <strain evidence="9">PTR5</strain>
    </source>
</reference>
<dbReference type="SUPFAM" id="SSF64518">
    <property type="entry name" value="Phase 1 flagellin"/>
    <property type="match status" value="1"/>
</dbReference>
<keyword evidence="10" id="KW-1185">Reference proteome</keyword>
<dbReference type="PANTHER" id="PTHR30033">
    <property type="entry name" value="FLAGELLAR HOOK-ASSOCIATED PROTEIN 1"/>
    <property type="match status" value="1"/>
</dbReference>
<dbReference type="InterPro" id="IPR002371">
    <property type="entry name" value="FlgK"/>
</dbReference>
<gene>
    <name evidence="9" type="primary">flgK</name>
    <name evidence="9" type="ORF">IC608_02110</name>
</gene>
<dbReference type="AlphaFoldDB" id="A0A927FQ98"/>
<dbReference type="Pfam" id="PF06429">
    <property type="entry name" value="Flg_bbr_C"/>
    <property type="match status" value="1"/>
</dbReference>
<evidence type="ECO:0000313" key="10">
    <source>
        <dbReference type="Proteomes" id="UP000654108"/>
    </source>
</evidence>
<sequence length="612" mass="64580">MGLVSSLSNAVSGLRVNQDSISILSRNVSNSGTPGYHRQTLNVIDYNSQNGTYARSAGVQRAFSQSLQAYYNRQVADTSSANVVATYLNKLQGFLGKPGDSGSLDTMFGSLKNSLQALATSPDDYPTRANVVSEVQSMARRLNQLSGDVQNMRQETETRISSNVSELNAMLASLNEVNSRMLDLGMTDTARTSLLDQRDRLVGSVAEMIDVQANYRPDGTVALMTRSGVGLIDNGISTFKFTTAGALSPTTLADVNPDKSQVGKLTLTTPSGLTIDLVQQSVLQGGELAGLVQLRDTVLVETQSQLDEIAAGLAAVFSTITVPGMPSDNGTGATGLTADLSRLKPGNDVLLSYAQNGVAQKVRIINSTNGEDYFDASGQRVISVDLSDATAAAATLQAKLPGLAIDSPGPGLLRVLDDGAGGIRDVTGLTSRATATGTLTGDKAMALFVDQGNSTFTDNLDTDPPQIVGFAARISINPAVLSDNRLLVQTEVSQTLGDASRPEYILAQLTSMNFVSGASPAENAGRFQLNGTMEQIIGQVLNFQGTTIGAAATAADNRQLTLDTINTQMDEEYGVNMDEEMARLTQLQSAYAANARVVSVVKELLDTLFQST</sequence>
<keyword evidence="9" id="KW-0966">Cell projection</keyword>
<comment type="similarity">
    <text evidence="3">Belongs to the flagella basal body rod proteins family.</text>
</comment>
<keyword evidence="9" id="KW-0282">Flagellum</keyword>
<dbReference type="Proteomes" id="UP000654108">
    <property type="component" value="Unassembled WGS sequence"/>
</dbReference>
<proteinExistence type="inferred from homology"/>
<evidence type="ECO:0000313" key="9">
    <source>
        <dbReference type="EMBL" id="MBD8064270.1"/>
    </source>
</evidence>
<comment type="subcellular location">
    <subcellularLocation>
        <location evidence="1">Bacterial flagellum</location>
    </subcellularLocation>
    <subcellularLocation>
        <location evidence="2">Secreted</location>
    </subcellularLocation>
</comment>
<evidence type="ECO:0000259" key="8">
    <source>
        <dbReference type="Pfam" id="PF22638"/>
    </source>
</evidence>
<keyword evidence="9" id="KW-0969">Cilium</keyword>
<feature type="domain" description="Flagellar hook-associated protein FlgK helical" evidence="8">
    <location>
        <begin position="89"/>
        <end position="332"/>
    </location>
</feature>
<comment type="caution">
    <text evidence="9">The sequence shown here is derived from an EMBL/GenBank/DDBJ whole genome shotgun (WGS) entry which is preliminary data.</text>
</comment>
<name>A0A927FQ98_9HYPH</name>
<dbReference type="InterPro" id="IPR053927">
    <property type="entry name" value="FlgK_helical"/>
</dbReference>
<evidence type="ECO:0000256" key="3">
    <source>
        <dbReference type="ARBA" id="ARBA00009677"/>
    </source>
</evidence>
<feature type="domain" description="Flagellar basal-body/hook protein C-terminal" evidence="7">
    <location>
        <begin position="568"/>
        <end position="610"/>
    </location>
</feature>
<organism evidence="9 10">
    <name type="scientific">Devosia oryzisoli</name>
    <dbReference type="NCBI Taxonomy" id="2774138"/>
    <lineage>
        <taxon>Bacteria</taxon>
        <taxon>Pseudomonadati</taxon>
        <taxon>Pseudomonadota</taxon>
        <taxon>Alphaproteobacteria</taxon>
        <taxon>Hyphomicrobiales</taxon>
        <taxon>Devosiaceae</taxon>
        <taxon>Devosia</taxon>
    </lineage>
</organism>
<dbReference type="InterPro" id="IPR010930">
    <property type="entry name" value="Flg_bb/hook_C_dom"/>
</dbReference>
<keyword evidence="5" id="KW-0964">Secreted</keyword>
<evidence type="ECO:0000256" key="5">
    <source>
        <dbReference type="ARBA" id="ARBA00022525"/>
    </source>
</evidence>
<evidence type="ECO:0000256" key="1">
    <source>
        <dbReference type="ARBA" id="ARBA00004365"/>
    </source>
</evidence>
<protein>
    <recommendedName>
        <fullName evidence="4">Flagellar hook-associated protein 1</fullName>
    </recommendedName>
</protein>
<dbReference type="GO" id="GO:0005576">
    <property type="term" value="C:extracellular region"/>
    <property type="evidence" value="ECO:0007669"/>
    <property type="project" value="UniProtKB-SubCell"/>
</dbReference>